<evidence type="ECO:0000313" key="7">
    <source>
        <dbReference type="Proteomes" id="UP001500635"/>
    </source>
</evidence>
<dbReference type="PROSITE" id="PS51471">
    <property type="entry name" value="FE2OG_OXY"/>
    <property type="match status" value="1"/>
</dbReference>
<dbReference type="Pfam" id="PF14226">
    <property type="entry name" value="DIOX_N"/>
    <property type="match status" value="1"/>
</dbReference>
<evidence type="ECO:0000256" key="4">
    <source>
        <dbReference type="SAM" id="MobiDB-lite"/>
    </source>
</evidence>
<keyword evidence="3" id="KW-0479">Metal-binding</keyword>
<protein>
    <recommendedName>
        <fullName evidence="5">Fe2OG dioxygenase domain-containing protein</fullName>
    </recommendedName>
</protein>
<feature type="compositionally biased region" description="Basic residues" evidence="4">
    <location>
        <begin position="371"/>
        <end position="391"/>
    </location>
</feature>
<feature type="compositionally biased region" description="Basic residues" evidence="4">
    <location>
        <begin position="324"/>
        <end position="344"/>
    </location>
</feature>
<accession>A0ABP8K397</accession>
<comment type="similarity">
    <text evidence="3">Belongs to the iron/ascorbate-dependent oxidoreductase family.</text>
</comment>
<organism evidence="6 7">
    <name type="scientific">Tsukamurella soli</name>
    <dbReference type="NCBI Taxonomy" id="644556"/>
    <lineage>
        <taxon>Bacteria</taxon>
        <taxon>Bacillati</taxon>
        <taxon>Actinomycetota</taxon>
        <taxon>Actinomycetes</taxon>
        <taxon>Mycobacteriales</taxon>
        <taxon>Tsukamurellaceae</taxon>
        <taxon>Tsukamurella</taxon>
    </lineage>
</organism>
<dbReference type="PANTHER" id="PTHR47990">
    <property type="entry name" value="2-OXOGLUTARATE (2OG) AND FE(II)-DEPENDENT OXYGENASE SUPERFAMILY PROTEIN-RELATED"/>
    <property type="match status" value="1"/>
</dbReference>
<dbReference type="InterPro" id="IPR005123">
    <property type="entry name" value="Oxoglu/Fe-dep_dioxygenase_dom"/>
</dbReference>
<dbReference type="InterPro" id="IPR050231">
    <property type="entry name" value="Iron_ascorbate_oxido_reductase"/>
</dbReference>
<keyword evidence="2" id="KW-0045">Antibiotic biosynthesis</keyword>
<dbReference type="SUPFAM" id="SSF51197">
    <property type="entry name" value="Clavaminate synthase-like"/>
    <property type="match status" value="1"/>
</dbReference>
<comment type="caution">
    <text evidence="6">The sequence shown here is derived from an EMBL/GenBank/DDBJ whole genome shotgun (WGS) entry which is preliminary data.</text>
</comment>
<dbReference type="EMBL" id="BAABFR010000075">
    <property type="protein sequence ID" value="GAA4399911.1"/>
    <property type="molecule type" value="Genomic_DNA"/>
</dbReference>
<evidence type="ECO:0000259" key="5">
    <source>
        <dbReference type="PROSITE" id="PS51471"/>
    </source>
</evidence>
<dbReference type="Gene3D" id="2.60.120.330">
    <property type="entry name" value="B-lactam Antibiotic, Isopenicillin N Synthase, Chain"/>
    <property type="match status" value="1"/>
</dbReference>
<dbReference type="InterPro" id="IPR027443">
    <property type="entry name" value="IPNS-like_sf"/>
</dbReference>
<dbReference type="InterPro" id="IPR026992">
    <property type="entry name" value="DIOX_N"/>
</dbReference>
<evidence type="ECO:0000256" key="1">
    <source>
        <dbReference type="ARBA" id="ARBA00004792"/>
    </source>
</evidence>
<evidence type="ECO:0000256" key="2">
    <source>
        <dbReference type="ARBA" id="ARBA00023194"/>
    </source>
</evidence>
<dbReference type="InterPro" id="IPR044861">
    <property type="entry name" value="IPNS-like_FE2OG_OXY"/>
</dbReference>
<name>A0ABP8K397_9ACTN</name>
<feature type="region of interest" description="Disordered" evidence="4">
    <location>
        <begin position="318"/>
        <end position="422"/>
    </location>
</feature>
<keyword evidence="3" id="KW-0560">Oxidoreductase</keyword>
<keyword evidence="3" id="KW-0408">Iron</keyword>
<dbReference type="PRINTS" id="PR00682">
    <property type="entry name" value="IPNSYNTHASE"/>
</dbReference>
<sequence>MTFTVPAVDITPYVAGGSDDQRRVVADAVDAACSTVGFMQVLGHGIPEATQDGLAAAIDGFFGLAPATKRDYWVPGANRGYSPPKSESLSLSLGVASANRMNDFFEAFNVGVEARSFTGLDLDEADYGINVWPHEVDDFKRRLTAYFAEAGRVARTLTTIFTDALGLPHDYFERITGHSIDVLRMNNYALPAGTVVAPDADITGMGEHTDFGIVTVLWADRVAGLQVLGTDRRWHDVQPLGGALLVNLGDLTARITNDRWMSTLHRVKPPIVDGAVARRRSAAYFHDGDVDAVITTAPQFLDADGAWPTSRSWCATTSPPNWRARGRVRRTSARSARPRGCGRRGRTEPAARTGAPLPSRVLGGSRQWGTVRRRAPAPSRCPRRGRRRCAPRRSPPAPGSGPAGPAPAGRPRGIVAPARDHRPGPTCAYICSICSGTAPRRRRCRAR</sequence>
<dbReference type="Proteomes" id="UP001500635">
    <property type="component" value="Unassembled WGS sequence"/>
</dbReference>
<evidence type="ECO:0000313" key="6">
    <source>
        <dbReference type="EMBL" id="GAA4399911.1"/>
    </source>
</evidence>
<evidence type="ECO:0000256" key="3">
    <source>
        <dbReference type="RuleBase" id="RU003682"/>
    </source>
</evidence>
<proteinExistence type="inferred from homology"/>
<keyword evidence="7" id="KW-1185">Reference proteome</keyword>
<feature type="domain" description="Fe2OG dioxygenase" evidence="5">
    <location>
        <begin position="179"/>
        <end position="288"/>
    </location>
</feature>
<gene>
    <name evidence="6" type="ORF">GCM10023147_37970</name>
</gene>
<reference evidence="7" key="1">
    <citation type="journal article" date="2019" name="Int. J. Syst. Evol. Microbiol.">
        <title>The Global Catalogue of Microorganisms (GCM) 10K type strain sequencing project: providing services to taxonomists for standard genome sequencing and annotation.</title>
        <authorList>
            <consortium name="The Broad Institute Genomics Platform"/>
            <consortium name="The Broad Institute Genome Sequencing Center for Infectious Disease"/>
            <person name="Wu L."/>
            <person name="Ma J."/>
        </authorList>
    </citation>
    <scope>NUCLEOTIDE SEQUENCE [LARGE SCALE GENOMIC DNA]</scope>
    <source>
        <strain evidence="7">JCM 17688</strain>
    </source>
</reference>
<dbReference type="Pfam" id="PF03171">
    <property type="entry name" value="2OG-FeII_Oxy"/>
    <property type="match status" value="1"/>
</dbReference>
<comment type="pathway">
    <text evidence="1">Antibiotic biosynthesis.</text>
</comment>